<accession>A0A239HSF6</accession>
<protein>
    <submittedName>
        <fullName evidence="2">Uncharacterized protein</fullName>
    </submittedName>
</protein>
<name>A0A239HSF6_9RHOB</name>
<evidence type="ECO:0000313" key="2">
    <source>
        <dbReference type="EMBL" id="SNS84220.1"/>
    </source>
</evidence>
<dbReference type="Proteomes" id="UP000198426">
    <property type="component" value="Unassembled WGS sequence"/>
</dbReference>
<dbReference type="RefSeq" id="WP_176442843.1">
    <property type="nucleotide sequence ID" value="NZ_FZOY01000004.1"/>
</dbReference>
<dbReference type="EMBL" id="FZOY01000004">
    <property type="protein sequence ID" value="SNS84220.1"/>
    <property type="molecule type" value="Genomic_DNA"/>
</dbReference>
<keyword evidence="3" id="KW-1185">Reference proteome</keyword>
<reference evidence="2 3" key="1">
    <citation type="submission" date="2017-06" db="EMBL/GenBank/DDBJ databases">
        <authorList>
            <person name="Kim H.J."/>
            <person name="Triplett B.A."/>
        </authorList>
    </citation>
    <scope>NUCLEOTIDE SEQUENCE [LARGE SCALE GENOMIC DNA]</scope>
    <source>
        <strain evidence="2 3">DSM 29339</strain>
    </source>
</reference>
<evidence type="ECO:0000313" key="3">
    <source>
        <dbReference type="Proteomes" id="UP000198426"/>
    </source>
</evidence>
<feature type="region of interest" description="Disordered" evidence="1">
    <location>
        <begin position="18"/>
        <end position="37"/>
    </location>
</feature>
<proteinExistence type="predicted"/>
<evidence type="ECO:0000256" key="1">
    <source>
        <dbReference type="SAM" id="MobiDB-lite"/>
    </source>
</evidence>
<gene>
    <name evidence="2" type="ORF">SAMN05421757_1044</name>
</gene>
<dbReference type="AlphaFoldDB" id="A0A239HSF6"/>
<feature type="compositionally biased region" description="Basic and acidic residues" evidence="1">
    <location>
        <begin position="28"/>
        <end position="37"/>
    </location>
</feature>
<organism evidence="2 3">
    <name type="scientific">Tropicimonas sediminicola</name>
    <dbReference type="NCBI Taxonomy" id="1031541"/>
    <lineage>
        <taxon>Bacteria</taxon>
        <taxon>Pseudomonadati</taxon>
        <taxon>Pseudomonadota</taxon>
        <taxon>Alphaproteobacteria</taxon>
        <taxon>Rhodobacterales</taxon>
        <taxon>Roseobacteraceae</taxon>
        <taxon>Tropicimonas</taxon>
    </lineage>
</organism>
<sequence length="124" mass="13800">MAALVQLQCGIRQDVGGQDWTVRGGRPGRSDVDRPDHPWLIHPARERLPGAFGDLEADWPPGIAVDDRSALFDLARRLNNRDLQFYQITASEPVVDSEIEKSKIALVFKEFQAQADGPDVLGHE</sequence>